<dbReference type="Pfam" id="PF01402">
    <property type="entry name" value="RHH_1"/>
    <property type="match status" value="1"/>
</dbReference>
<dbReference type="InterPro" id="IPR002145">
    <property type="entry name" value="CopG"/>
</dbReference>
<reference evidence="2" key="1">
    <citation type="journal article" date="2006" name="Plasmid">
        <title>pIT3, a cryptic plasmid isolated from the hyperthermophilic crenarchaeon Sulfolobus solfataricus IT3.</title>
        <authorList>
            <person name="Prato S."/>
            <person name="Cannio R."/>
            <person name="Klenk H.P."/>
            <person name="Contursi P."/>
            <person name="Rossi M."/>
            <person name="Bartolucci S."/>
        </authorList>
    </citation>
    <scope>NUCLEOTIDE SEQUENCE</scope>
    <source>
        <strain evidence="2">IT3</strain>
        <plasmid evidence="2">pIT3</plasmid>
    </source>
</reference>
<evidence type="ECO:0000259" key="1">
    <source>
        <dbReference type="Pfam" id="PF01402"/>
    </source>
</evidence>
<dbReference type="RefSeq" id="WP_011178341.1">
    <property type="nucleotide sequence ID" value="NC_005907.1"/>
</dbReference>
<evidence type="ECO:0000313" key="2">
    <source>
        <dbReference type="EMBL" id="AAT00518.1"/>
    </source>
</evidence>
<name>Q6PN92_SACSO</name>
<organism evidence="2">
    <name type="scientific">Saccharolobus solfataricus</name>
    <name type="common">Sulfolobus solfataricus</name>
    <dbReference type="NCBI Taxonomy" id="2287"/>
    <lineage>
        <taxon>Archaea</taxon>
        <taxon>Thermoproteota</taxon>
        <taxon>Thermoprotei</taxon>
        <taxon>Sulfolobales</taxon>
        <taxon>Sulfolobaceae</taxon>
        <taxon>Saccharolobus</taxon>
    </lineage>
</organism>
<dbReference type="EMBL" id="AY591755">
    <property type="protein sequence ID" value="AAT00518.1"/>
    <property type="molecule type" value="Genomic_DNA"/>
</dbReference>
<geneLocation type="plasmid" evidence="2">
    <name>pIT3</name>
</geneLocation>
<proteinExistence type="predicted"/>
<accession>Q6PN92</accession>
<dbReference type="GO" id="GO:0006355">
    <property type="term" value="P:regulation of DNA-templated transcription"/>
    <property type="evidence" value="ECO:0007669"/>
    <property type="project" value="InterPro"/>
</dbReference>
<keyword evidence="2" id="KW-0614">Plasmid</keyword>
<gene>
    <name evidence="2" type="primary">copG</name>
</gene>
<protein>
    <submittedName>
        <fullName evidence="2">CopG</fullName>
    </submittedName>
</protein>
<dbReference type="AlphaFoldDB" id="Q6PN92"/>
<sequence length="80" mass="9496">MWYIEVYELDSPVRKDYYVRARMTKEMLDLINESAIQLGLSQSEFVRQAVWLYVLILKGEKRIKIRNAKRKTKDSPTKGS</sequence>
<feature type="domain" description="Ribbon-helix-helix protein CopG" evidence="1">
    <location>
        <begin position="22"/>
        <end position="54"/>
    </location>
</feature>